<dbReference type="EMBL" id="GG662606">
    <property type="protein sequence ID" value="EAS01011.2"/>
    <property type="molecule type" value="Genomic_DNA"/>
</dbReference>
<keyword evidence="1" id="KW-0472">Membrane</keyword>
<dbReference type="AlphaFoldDB" id="Q23WT4"/>
<reference evidence="3" key="1">
    <citation type="journal article" date="2006" name="PLoS Biol.">
        <title>Macronuclear genome sequence of the ciliate Tetrahymena thermophila, a model eukaryote.</title>
        <authorList>
            <person name="Eisen J.A."/>
            <person name="Coyne R.S."/>
            <person name="Wu M."/>
            <person name="Wu D."/>
            <person name="Thiagarajan M."/>
            <person name="Wortman J.R."/>
            <person name="Badger J.H."/>
            <person name="Ren Q."/>
            <person name="Amedeo P."/>
            <person name="Jones K.M."/>
            <person name="Tallon L.J."/>
            <person name="Delcher A.L."/>
            <person name="Salzberg S.L."/>
            <person name="Silva J.C."/>
            <person name="Haas B.J."/>
            <person name="Majoros W.H."/>
            <person name="Farzad M."/>
            <person name="Carlton J.M."/>
            <person name="Smith R.K. Jr."/>
            <person name="Garg J."/>
            <person name="Pearlman R.E."/>
            <person name="Karrer K.M."/>
            <person name="Sun L."/>
            <person name="Manning G."/>
            <person name="Elde N.C."/>
            <person name="Turkewitz A.P."/>
            <person name="Asai D.J."/>
            <person name="Wilkes D.E."/>
            <person name="Wang Y."/>
            <person name="Cai H."/>
            <person name="Collins K."/>
            <person name="Stewart B.A."/>
            <person name="Lee S.R."/>
            <person name="Wilamowska K."/>
            <person name="Weinberg Z."/>
            <person name="Ruzzo W.L."/>
            <person name="Wloga D."/>
            <person name="Gaertig J."/>
            <person name="Frankel J."/>
            <person name="Tsao C.-C."/>
            <person name="Gorovsky M.A."/>
            <person name="Keeling P.J."/>
            <person name="Waller R.F."/>
            <person name="Patron N.J."/>
            <person name="Cherry J.M."/>
            <person name="Stover N.A."/>
            <person name="Krieger C.J."/>
            <person name="del Toro C."/>
            <person name="Ryder H.F."/>
            <person name="Williamson S.C."/>
            <person name="Barbeau R.A."/>
            <person name="Hamilton E.P."/>
            <person name="Orias E."/>
        </authorList>
    </citation>
    <scope>NUCLEOTIDE SEQUENCE [LARGE SCALE GENOMIC DNA]</scope>
    <source>
        <strain evidence="3">SB210</strain>
    </source>
</reference>
<dbReference type="SUPFAM" id="SSF51126">
    <property type="entry name" value="Pectin lyase-like"/>
    <property type="match status" value="1"/>
</dbReference>
<evidence type="ECO:0000313" key="2">
    <source>
        <dbReference type="EMBL" id="EAS01011.2"/>
    </source>
</evidence>
<proteinExistence type="predicted"/>
<evidence type="ECO:0000256" key="1">
    <source>
        <dbReference type="SAM" id="Phobius"/>
    </source>
</evidence>
<name>Q23WT4_TETTS</name>
<dbReference type="RefSeq" id="XP_001021256.2">
    <property type="nucleotide sequence ID" value="XM_001021256.2"/>
</dbReference>
<dbReference type="InterPro" id="IPR011050">
    <property type="entry name" value="Pectin_lyase_fold/virulence"/>
</dbReference>
<sequence length="1095" mass="125431">MYDLLNLFTVGLYSHTTDIYSFPLNNAFLVEDTATLVVYSGNTIMSLQIEHNLAPQQAVSSALPNRVQKIKGQSWVFDASQNTIYNNLRTDSTNYQLNIKYFYIIDGSLFVLYKNQIVEINSSLQILQQQQQEIDKAIQLPNIILTTTYLGNIVLYNTFNLTQINKTIQLGVRVKQLTMLLQFQEVMILAYNNTIYRLNFISYNLIKWFSPTSDQIYKIYYDDVNKITFITMKSSNCYIFDGINIQLSVPPNPISNSFQIPYTSSQIFQISIEPITGIFAVYTIPDNNLSKIDFYQYNFTNKNTQQLQNITYLGFIPQFSRSPGLKIQFIASNIFIFSSYQLIIYNNNLTLQNMIRSTSIFSSLKKIIVINSPQNDTNLFFAQQESNISLFSYKSNNLIQLYSHSCITPNLVDYQLSQLVSGFQVSILVLCDDKVINDSFYLENLTQSLSQIQQCYTVSQTQYQYQMLQNLDKSFYEESSNPALIRIEQLQQTDFGSYNSTRNLNQSVFYLNQTSSVTVQQTQFKYLKCLNCNGGALQINQGENHLIQNCDFQQIESQNGGALAILECPTCNITITNSIFKSNVAKIYGGAIYLQNSNVQIAHTIIQQNNAQIGGGIKYTKIKPILNNNLTHRNLEQQNQNNNVTLVSFYRQIQQSQSSNIISDNKAKIYGNNIGSYLQDVVICQPVLKTLSVESDQQISNLYGINRLFILQSYEINNFRSGNSIDLKIQLLDEENNPIKFNPNFINKKKYDNEILSELQNLQVKIEPQNNTQLKVFGKYTADYSQFDEASSSFIIKGLIIVSNPLTTNIIKISSSSLTKIDAQTRQVDEESLNNLFSLVLINTRNCTYGEVYQLVDVIYQCFICQEGSYFLSLPTIQNTACLKCPEYSQSCRKNEIQLKSGYWRLNNLTDNIISCSRNPRNCVPIEEKNYCIKGYYGPLCEQCDVYGILWDQPYISDGNYNCYPCADLIHKPYYSYLSLNLILMLLFIISSIVLQLSLTKSLTVSYYLRKMHMISIIKSAFFNSSSLGLKIFIGYLQVSGIIYSQLEFSFPYGTRLLSNTIGMPVTNLFYSLDFLVIYGRHSVFTFQYDVVQVN</sequence>
<dbReference type="PANTHER" id="PTHR11319">
    <property type="entry name" value="G PROTEIN-COUPLED RECEPTOR-RELATED"/>
    <property type="match status" value="1"/>
</dbReference>
<dbReference type="HOGENOM" id="CLU_249010_0_0_1"/>
<dbReference type="Proteomes" id="UP000009168">
    <property type="component" value="Unassembled WGS sequence"/>
</dbReference>
<feature type="transmembrane region" description="Helical" evidence="1">
    <location>
        <begin position="1021"/>
        <end position="1045"/>
    </location>
</feature>
<organism evidence="2 3">
    <name type="scientific">Tetrahymena thermophila (strain SB210)</name>
    <dbReference type="NCBI Taxonomy" id="312017"/>
    <lineage>
        <taxon>Eukaryota</taxon>
        <taxon>Sar</taxon>
        <taxon>Alveolata</taxon>
        <taxon>Ciliophora</taxon>
        <taxon>Intramacronucleata</taxon>
        <taxon>Oligohymenophorea</taxon>
        <taxon>Hymenostomatida</taxon>
        <taxon>Tetrahymenina</taxon>
        <taxon>Tetrahymenidae</taxon>
        <taxon>Tetrahymena</taxon>
    </lineage>
</organism>
<feature type="transmembrane region" description="Helical" evidence="1">
    <location>
        <begin position="974"/>
        <end position="1000"/>
    </location>
</feature>
<keyword evidence="1 2" id="KW-0812">Transmembrane</keyword>
<dbReference type="GeneID" id="7823835"/>
<dbReference type="OrthoDB" id="5950997at2759"/>
<dbReference type="InParanoid" id="Q23WT4"/>
<protein>
    <submittedName>
        <fullName evidence="2">Transmembrane protein, putative</fullName>
    </submittedName>
</protein>
<accession>Q23WT4</accession>
<gene>
    <name evidence="2" type="ORF">TTHERM_00777210</name>
</gene>
<dbReference type="KEGG" id="tet:TTHERM_00777210"/>
<feature type="transmembrane region" description="Helical" evidence="1">
    <location>
        <begin position="1057"/>
        <end position="1079"/>
    </location>
</feature>
<dbReference type="PANTHER" id="PTHR11319:SF35">
    <property type="entry name" value="OUTER MEMBRANE PROTEIN PMPC-RELATED"/>
    <property type="match status" value="1"/>
</dbReference>
<evidence type="ECO:0000313" key="3">
    <source>
        <dbReference type="Proteomes" id="UP000009168"/>
    </source>
</evidence>
<keyword evidence="3" id="KW-1185">Reference proteome</keyword>
<keyword evidence="1" id="KW-1133">Transmembrane helix</keyword>